<sequence>ERPCRSAIASPCGTIQPQFDERQTAGNKEGDRELDGSLDYGCVCGAQFDLETDFTAHMMSHKLTSVEELSCSETNFAMEVDHSYPEQFALHCSRYFAEWRGNRLHCSICDHASNKLQQHIEHVAAEHPTIKAQFEFLCRVCKNDRFLTEFERDTHEKTCPDMQLLHRRQAAASVHSRCPWCTLASYHSQLAGHLLVEHADILQRLRKCGSQVSQLLPFRCSKCLVGFEDTRVLEHHWRARELLGIPCRGELIVYNYQRNEKVTMPDTPTELRYLPMGDPPPFLPALMDVHRLEKCESCNEMWPVGQMQLHVKYDHPWIFYQKSPRKCKKCKQAGFYSTLQYIDHSQVCTGRSPPSLPSSHPAVAPRNCIGTAPRIVVLPEEADTQIRRCRLCPLMLIPLELMLHAKEEHALRHFTDAPYPCLRCGEVAFHRHEEYKIHSLVCDASRLSRLADDLYAVVLNEAEMRENVDADFSTYRSCFDDVRKRGTLTCLDWKQRCGLCPATNSHSDFLRYLSMHMLSSHFAHQSPIVCMGCGVGFRYVAALSEHATKQNNLGNAQCFNMGRIFRNPAKAAGKINLFDLRNGFNNNEIDADSLLVAYWKKLLQLGRQANGQPSSAVDHDHLLNYE</sequence>
<dbReference type="InterPro" id="IPR050527">
    <property type="entry name" value="Snail/Krueppel_Znf"/>
</dbReference>
<dbReference type="GO" id="GO:0000978">
    <property type="term" value="F:RNA polymerase II cis-regulatory region sequence-specific DNA binding"/>
    <property type="evidence" value="ECO:0007669"/>
    <property type="project" value="TreeGrafter"/>
</dbReference>
<gene>
    <name evidence="8" type="ORF">PMAYCL1PPCAC_28195</name>
</gene>
<evidence type="ECO:0000256" key="2">
    <source>
        <dbReference type="ARBA" id="ARBA00022723"/>
    </source>
</evidence>
<dbReference type="Proteomes" id="UP001328107">
    <property type="component" value="Unassembled WGS sequence"/>
</dbReference>
<keyword evidence="4" id="KW-0863">Zinc-finger</keyword>
<accession>A0AAN5D9C0</accession>
<reference evidence="9" key="1">
    <citation type="submission" date="2022-10" db="EMBL/GenBank/DDBJ databases">
        <title>Genome assembly of Pristionchus species.</title>
        <authorList>
            <person name="Yoshida K."/>
            <person name="Sommer R.J."/>
        </authorList>
    </citation>
    <scope>NUCLEOTIDE SEQUENCE [LARGE SCALE GENOMIC DNA]</scope>
    <source>
        <strain evidence="9">RS5460</strain>
    </source>
</reference>
<dbReference type="SMART" id="SM00355">
    <property type="entry name" value="ZnF_C2H2"/>
    <property type="match status" value="5"/>
</dbReference>
<evidence type="ECO:0000256" key="3">
    <source>
        <dbReference type="ARBA" id="ARBA00022737"/>
    </source>
</evidence>
<comment type="caution">
    <text evidence="8">The sequence shown here is derived from an EMBL/GenBank/DDBJ whole genome shotgun (WGS) entry which is preliminary data.</text>
</comment>
<dbReference type="GO" id="GO:0008270">
    <property type="term" value="F:zinc ion binding"/>
    <property type="evidence" value="ECO:0007669"/>
    <property type="project" value="UniProtKB-KW"/>
</dbReference>
<comment type="subcellular location">
    <subcellularLocation>
        <location evidence="1">Nucleus</location>
    </subcellularLocation>
</comment>
<evidence type="ECO:0000256" key="4">
    <source>
        <dbReference type="ARBA" id="ARBA00022771"/>
    </source>
</evidence>
<dbReference type="GO" id="GO:0000981">
    <property type="term" value="F:DNA-binding transcription factor activity, RNA polymerase II-specific"/>
    <property type="evidence" value="ECO:0007669"/>
    <property type="project" value="TreeGrafter"/>
</dbReference>
<feature type="domain" description="C2H2-type" evidence="7">
    <location>
        <begin position="176"/>
        <end position="198"/>
    </location>
</feature>
<keyword evidence="6" id="KW-0539">Nucleus</keyword>
<keyword evidence="2" id="KW-0479">Metal-binding</keyword>
<feature type="non-terminal residue" evidence="8">
    <location>
        <position position="1"/>
    </location>
</feature>
<dbReference type="GO" id="GO:0005634">
    <property type="term" value="C:nucleus"/>
    <property type="evidence" value="ECO:0007669"/>
    <property type="project" value="UniProtKB-SubCell"/>
</dbReference>
<evidence type="ECO:0000313" key="8">
    <source>
        <dbReference type="EMBL" id="GMR58000.1"/>
    </source>
</evidence>
<protein>
    <recommendedName>
        <fullName evidence="7">C2H2-type domain-containing protein</fullName>
    </recommendedName>
</protein>
<feature type="domain" description="C2H2-type" evidence="7">
    <location>
        <begin position="40"/>
        <end position="61"/>
    </location>
</feature>
<dbReference type="AlphaFoldDB" id="A0AAN5D9C0"/>
<feature type="domain" description="C2H2-type" evidence="7">
    <location>
        <begin position="495"/>
        <end position="521"/>
    </location>
</feature>
<keyword evidence="9" id="KW-1185">Reference proteome</keyword>
<evidence type="ECO:0000256" key="5">
    <source>
        <dbReference type="ARBA" id="ARBA00022833"/>
    </source>
</evidence>
<organism evidence="8 9">
    <name type="scientific">Pristionchus mayeri</name>
    <dbReference type="NCBI Taxonomy" id="1317129"/>
    <lineage>
        <taxon>Eukaryota</taxon>
        <taxon>Metazoa</taxon>
        <taxon>Ecdysozoa</taxon>
        <taxon>Nematoda</taxon>
        <taxon>Chromadorea</taxon>
        <taxon>Rhabditida</taxon>
        <taxon>Rhabditina</taxon>
        <taxon>Diplogasteromorpha</taxon>
        <taxon>Diplogasteroidea</taxon>
        <taxon>Neodiplogasteridae</taxon>
        <taxon>Pristionchus</taxon>
    </lineage>
</organism>
<feature type="domain" description="C2H2-type" evidence="7">
    <location>
        <begin position="104"/>
        <end position="127"/>
    </location>
</feature>
<dbReference type="PANTHER" id="PTHR24388">
    <property type="entry name" value="ZINC FINGER PROTEIN"/>
    <property type="match status" value="1"/>
</dbReference>
<dbReference type="PANTHER" id="PTHR24388:SF54">
    <property type="entry name" value="PROTEIN ESCARGOT"/>
    <property type="match status" value="1"/>
</dbReference>
<keyword evidence="5" id="KW-0862">Zinc</keyword>
<feature type="domain" description="C2H2-type" evidence="7">
    <location>
        <begin position="218"/>
        <end position="238"/>
    </location>
</feature>
<evidence type="ECO:0000259" key="7">
    <source>
        <dbReference type="SMART" id="SM00355"/>
    </source>
</evidence>
<evidence type="ECO:0000313" key="9">
    <source>
        <dbReference type="Proteomes" id="UP001328107"/>
    </source>
</evidence>
<keyword evidence="3" id="KW-0677">Repeat</keyword>
<dbReference type="InterPro" id="IPR013087">
    <property type="entry name" value="Znf_C2H2_type"/>
</dbReference>
<evidence type="ECO:0000256" key="6">
    <source>
        <dbReference type="ARBA" id="ARBA00023242"/>
    </source>
</evidence>
<name>A0AAN5D9C0_9BILA</name>
<proteinExistence type="predicted"/>
<evidence type="ECO:0000256" key="1">
    <source>
        <dbReference type="ARBA" id="ARBA00004123"/>
    </source>
</evidence>
<dbReference type="EMBL" id="BTRK01000006">
    <property type="protein sequence ID" value="GMR58000.1"/>
    <property type="molecule type" value="Genomic_DNA"/>
</dbReference>